<dbReference type="GO" id="GO:0015935">
    <property type="term" value="C:small ribosomal subunit"/>
    <property type="evidence" value="ECO:0007669"/>
    <property type="project" value="TreeGrafter"/>
</dbReference>
<dbReference type="HAMAP" id="MF_00500">
    <property type="entry name" value="Ribosomal_bS20"/>
    <property type="match status" value="1"/>
</dbReference>
<keyword evidence="4 8" id="KW-0694">RNA-binding</keyword>
<comment type="similarity">
    <text evidence="2 8">Belongs to the bacterial ribosomal protein bS20 family.</text>
</comment>
<dbReference type="FunFam" id="1.20.58.110:FF:000001">
    <property type="entry name" value="30S ribosomal protein S20"/>
    <property type="match status" value="1"/>
</dbReference>
<comment type="caution">
    <text evidence="9">The sequence shown here is derived from an EMBL/GenBank/DDBJ whole genome shotgun (WGS) entry which is preliminary data.</text>
</comment>
<gene>
    <name evidence="8" type="primary">rpsT</name>
    <name evidence="9" type="ORF">AC625_16155</name>
</gene>
<dbReference type="GO" id="GO:0070181">
    <property type="term" value="F:small ribosomal subunit rRNA binding"/>
    <property type="evidence" value="ECO:0007669"/>
    <property type="project" value="TreeGrafter"/>
</dbReference>
<dbReference type="Pfam" id="PF01649">
    <property type="entry name" value="Ribosomal_S20p"/>
    <property type="match status" value="1"/>
</dbReference>
<evidence type="ECO:0000256" key="5">
    <source>
        <dbReference type="ARBA" id="ARBA00022980"/>
    </source>
</evidence>
<dbReference type="GO" id="GO:0006412">
    <property type="term" value="P:translation"/>
    <property type="evidence" value="ECO:0007669"/>
    <property type="project" value="UniProtKB-UniRule"/>
</dbReference>
<evidence type="ECO:0000256" key="7">
    <source>
        <dbReference type="ARBA" id="ARBA00035136"/>
    </source>
</evidence>
<dbReference type="InterPro" id="IPR002583">
    <property type="entry name" value="Ribosomal_bS20"/>
</dbReference>
<dbReference type="GO" id="GO:0005829">
    <property type="term" value="C:cytosol"/>
    <property type="evidence" value="ECO:0007669"/>
    <property type="project" value="TreeGrafter"/>
</dbReference>
<comment type="function">
    <text evidence="1 8">Binds directly to 16S ribosomal RNA.</text>
</comment>
<evidence type="ECO:0000256" key="8">
    <source>
        <dbReference type="HAMAP-Rule" id="MF_00500"/>
    </source>
</evidence>
<dbReference type="PATRIC" id="fig|1679170.3.peg.3675"/>
<accession>A0A0K9GVZ7</accession>
<reference evidence="10" key="1">
    <citation type="submission" date="2015-07" db="EMBL/GenBank/DDBJ databases">
        <title>Genome sequencing project for genomic taxonomy and phylogenomics of Bacillus-like bacteria.</title>
        <authorList>
            <person name="Liu B."/>
            <person name="Wang J."/>
            <person name="Zhu Y."/>
            <person name="Liu G."/>
            <person name="Chen Q."/>
            <person name="Chen Z."/>
            <person name="Lan J."/>
            <person name="Che J."/>
            <person name="Ge C."/>
            <person name="Shi H."/>
            <person name="Pan Z."/>
            <person name="Liu X."/>
        </authorList>
    </citation>
    <scope>NUCLEOTIDE SEQUENCE [LARGE SCALE GENOMIC DNA]</scope>
    <source>
        <strain evidence="10">FJAT-27997</strain>
    </source>
</reference>
<protein>
    <recommendedName>
        <fullName evidence="7 8">Small ribosomal subunit protein bS20</fullName>
    </recommendedName>
</protein>
<dbReference type="OrthoDB" id="9808392at2"/>
<name>A0A0K9GVZ7_9BACI</name>
<dbReference type="RefSeq" id="WP_049682215.1">
    <property type="nucleotide sequence ID" value="NZ_JBIVOD010000001.1"/>
</dbReference>
<dbReference type="Proteomes" id="UP000037146">
    <property type="component" value="Unassembled WGS sequence"/>
</dbReference>
<dbReference type="NCBIfam" id="TIGR00029">
    <property type="entry name" value="S20"/>
    <property type="match status" value="1"/>
</dbReference>
<dbReference type="Gene3D" id="1.20.58.110">
    <property type="entry name" value="Ribosomal protein S20"/>
    <property type="match status" value="1"/>
</dbReference>
<dbReference type="GO" id="GO:0003735">
    <property type="term" value="F:structural constituent of ribosome"/>
    <property type="evidence" value="ECO:0007669"/>
    <property type="project" value="InterPro"/>
</dbReference>
<keyword evidence="5 8" id="KW-0689">Ribosomal protein</keyword>
<evidence type="ECO:0000256" key="6">
    <source>
        <dbReference type="ARBA" id="ARBA00023274"/>
    </source>
</evidence>
<keyword evidence="10" id="KW-1185">Reference proteome</keyword>
<proteinExistence type="inferred from homology"/>
<dbReference type="InterPro" id="IPR036510">
    <property type="entry name" value="Ribosomal_bS20_sf"/>
</dbReference>
<dbReference type="STRING" id="1679170.AC625_16155"/>
<dbReference type="PANTHER" id="PTHR33398">
    <property type="entry name" value="30S RIBOSOMAL PROTEIN S20"/>
    <property type="match status" value="1"/>
</dbReference>
<dbReference type="EMBL" id="LFZW01000001">
    <property type="protein sequence ID" value="KMY50864.1"/>
    <property type="molecule type" value="Genomic_DNA"/>
</dbReference>
<evidence type="ECO:0000313" key="10">
    <source>
        <dbReference type="Proteomes" id="UP000037146"/>
    </source>
</evidence>
<keyword evidence="3 8" id="KW-0699">rRNA-binding</keyword>
<sequence length="88" mass="9395">MPNIKSAIKRVKTNDSKRVQNATVKSTMRTTIKNAEAALAGDNAATAKEALLIAAKKLDKAASKGLIHKNAAARKKSRLTKRLNALNA</sequence>
<evidence type="ECO:0000256" key="2">
    <source>
        <dbReference type="ARBA" id="ARBA00007634"/>
    </source>
</evidence>
<evidence type="ECO:0000256" key="4">
    <source>
        <dbReference type="ARBA" id="ARBA00022884"/>
    </source>
</evidence>
<dbReference type="AlphaFoldDB" id="A0A0K9GVZ7"/>
<dbReference type="SUPFAM" id="SSF46992">
    <property type="entry name" value="Ribosomal protein S20"/>
    <property type="match status" value="1"/>
</dbReference>
<keyword evidence="6 8" id="KW-0687">Ribonucleoprotein</keyword>
<evidence type="ECO:0000256" key="1">
    <source>
        <dbReference type="ARBA" id="ARBA00003134"/>
    </source>
</evidence>
<dbReference type="PANTHER" id="PTHR33398:SF1">
    <property type="entry name" value="SMALL RIBOSOMAL SUBUNIT PROTEIN BS20C"/>
    <property type="match status" value="1"/>
</dbReference>
<organism evidence="9 10">
    <name type="scientific">Peribacillus loiseleuriae</name>
    <dbReference type="NCBI Taxonomy" id="1679170"/>
    <lineage>
        <taxon>Bacteria</taxon>
        <taxon>Bacillati</taxon>
        <taxon>Bacillota</taxon>
        <taxon>Bacilli</taxon>
        <taxon>Bacillales</taxon>
        <taxon>Bacillaceae</taxon>
        <taxon>Peribacillus</taxon>
    </lineage>
</organism>
<evidence type="ECO:0000256" key="3">
    <source>
        <dbReference type="ARBA" id="ARBA00022730"/>
    </source>
</evidence>
<evidence type="ECO:0000313" key="9">
    <source>
        <dbReference type="EMBL" id="KMY50864.1"/>
    </source>
</evidence>